<sequence>MWTREKEITVQVEWVESLLLFQATYHKYDDVTRMHNFQMRREISVGTYVDDTGLEEGGADDYPADAYSNGKRDYHGSEYAPRSYDYGYTGLQERAFSTDTDYA</sequence>
<feature type="region of interest" description="Disordered" evidence="1">
    <location>
        <begin position="54"/>
        <end position="77"/>
    </location>
</feature>
<evidence type="ECO:0000256" key="1">
    <source>
        <dbReference type="SAM" id="MobiDB-lite"/>
    </source>
</evidence>
<name>A0AAW0SX76_SCYPA</name>
<organism evidence="2 3">
    <name type="scientific">Scylla paramamosain</name>
    <name type="common">Mud crab</name>
    <dbReference type="NCBI Taxonomy" id="85552"/>
    <lineage>
        <taxon>Eukaryota</taxon>
        <taxon>Metazoa</taxon>
        <taxon>Ecdysozoa</taxon>
        <taxon>Arthropoda</taxon>
        <taxon>Crustacea</taxon>
        <taxon>Multicrustacea</taxon>
        <taxon>Malacostraca</taxon>
        <taxon>Eumalacostraca</taxon>
        <taxon>Eucarida</taxon>
        <taxon>Decapoda</taxon>
        <taxon>Pleocyemata</taxon>
        <taxon>Brachyura</taxon>
        <taxon>Eubrachyura</taxon>
        <taxon>Portunoidea</taxon>
        <taxon>Portunidae</taxon>
        <taxon>Portuninae</taxon>
        <taxon>Scylla</taxon>
    </lineage>
</organism>
<dbReference type="AlphaFoldDB" id="A0AAW0SX76"/>
<proteinExistence type="predicted"/>
<gene>
    <name evidence="2" type="ORF">O3P69_019544</name>
</gene>
<feature type="compositionally biased region" description="Acidic residues" evidence="1">
    <location>
        <begin position="54"/>
        <end position="63"/>
    </location>
</feature>
<evidence type="ECO:0000313" key="3">
    <source>
        <dbReference type="Proteomes" id="UP001487740"/>
    </source>
</evidence>
<protein>
    <submittedName>
        <fullName evidence="2">Uncharacterized protein</fullName>
    </submittedName>
</protein>
<keyword evidence="3" id="KW-1185">Reference proteome</keyword>
<evidence type="ECO:0000313" key="2">
    <source>
        <dbReference type="EMBL" id="KAK8379643.1"/>
    </source>
</evidence>
<comment type="caution">
    <text evidence="2">The sequence shown here is derived from an EMBL/GenBank/DDBJ whole genome shotgun (WGS) entry which is preliminary data.</text>
</comment>
<dbReference type="Proteomes" id="UP001487740">
    <property type="component" value="Unassembled WGS sequence"/>
</dbReference>
<reference evidence="2 3" key="1">
    <citation type="submission" date="2023-03" db="EMBL/GenBank/DDBJ databases">
        <title>High-quality genome of Scylla paramamosain provides insights in environmental adaptation.</title>
        <authorList>
            <person name="Zhang L."/>
        </authorList>
    </citation>
    <scope>NUCLEOTIDE SEQUENCE [LARGE SCALE GENOMIC DNA]</scope>
    <source>
        <strain evidence="2">LZ_2023a</strain>
        <tissue evidence="2">Muscle</tissue>
    </source>
</reference>
<dbReference type="EMBL" id="JARAKH010000043">
    <property type="protein sequence ID" value="KAK8379643.1"/>
    <property type="molecule type" value="Genomic_DNA"/>
</dbReference>
<accession>A0AAW0SX76</accession>